<dbReference type="Gene3D" id="3.90.1700.10">
    <property type="entry name" value="v583 domain like"/>
    <property type="match status" value="1"/>
</dbReference>
<proteinExistence type="predicted"/>
<name>A0A4Q7NDD2_9BURK</name>
<dbReference type="Gene3D" id="3.90.1710.10">
    <property type="entry name" value="Enterococcus faecalis V583 domain"/>
    <property type="match status" value="1"/>
</dbReference>
<dbReference type="Pfam" id="PF06545">
    <property type="entry name" value="AllG"/>
    <property type="match status" value="1"/>
</dbReference>
<accession>A0A4Q7NDD2</accession>
<dbReference type="Gene3D" id="1.10.10.660">
    <property type="entry name" value="conserved protein of unknown function from Enterococcus faecalis V583"/>
    <property type="match status" value="1"/>
</dbReference>
<dbReference type="Proteomes" id="UP000292445">
    <property type="component" value="Unassembled WGS sequence"/>
</dbReference>
<dbReference type="EMBL" id="SGXC01000002">
    <property type="protein sequence ID" value="RZS81016.1"/>
    <property type="molecule type" value="Genomic_DNA"/>
</dbReference>
<reference evidence="1 2" key="1">
    <citation type="submission" date="2019-02" db="EMBL/GenBank/DDBJ databases">
        <title>Genomic Encyclopedia of Type Strains, Phase IV (KMG-IV): sequencing the most valuable type-strain genomes for metagenomic binning, comparative biology and taxonomic classification.</title>
        <authorList>
            <person name="Goeker M."/>
        </authorList>
    </citation>
    <scope>NUCLEOTIDE SEQUENCE [LARGE SCALE GENOMIC DNA]</scope>
    <source>
        <strain evidence="1 2">K24</strain>
    </source>
</reference>
<organism evidence="1 2">
    <name type="scientific">Pigmentiphaga kullae</name>
    <dbReference type="NCBI Taxonomy" id="151784"/>
    <lineage>
        <taxon>Bacteria</taxon>
        <taxon>Pseudomonadati</taxon>
        <taxon>Pseudomonadota</taxon>
        <taxon>Betaproteobacteria</taxon>
        <taxon>Burkholderiales</taxon>
        <taxon>Alcaligenaceae</taxon>
        <taxon>Pigmentiphaga</taxon>
    </lineage>
</organism>
<keyword evidence="2" id="KW-1185">Reference proteome</keyword>
<dbReference type="InterPro" id="IPR024033">
    <property type="entry name" value="OXTCase_su_AllG_h-dom"/>
</dbReference>
<evidence type="ECO:0000313" key="2">
    <source>
        <dbReference type="Proteomes" id="UP000292445"/>
    </source>
</evidence>
<comment type="caution">
    <text evidence="1">The sequence shown here is derived from an EMBL/GenBank/DDBJ whole genome shotgun (WGS) entry which is preliminary data.</text>
</comment>
<protein>
    <submittedName>
        <fullName evidence="1">Uncharacterized protein DUF1116</fullName>
    </submittedName>
</protein>
<evidence type="ECO:0000313" key="1">
    <source>
        <dbReference type="EMBL" id="RZS81016.1"/>
    </source>
</evidence>
<dbReference type="OrthoDB" id="6193532at2"/>
<sequence length="407" mass="42375">MNTKSAYEADAAAFAAMMAVRPVLTGLLPAASAFDYPEHTLLHAGPPFADMREVPEPVLNSAVNAALFEGWAQDRAGALYALRSGQITLRPAQDFRCVVPLAGMLSPGQMVQAVADPASGRRCFAPLNGGNAWPMRLGMPRPEVLEHLRWLNGEFAGMVRAGCESGLELLAIADLALSRGDDCHGRTAAGTAILAERLRMASPTPSEAEPAWRYLDESPGFFLNLWMAAAKLILSAAEGVPGASLITAMGGNGVRVGIQVAGRPGTWITQPALPPRGTLASGHSAADALPAIGDSAVVEALGLGGMAMSYAPEQQRALAAFMPEPSEALAASLLMGAHPAMDITAPRMGLSARRVADTGKTPVVALGILDVRGIHGRLGGGIWHASPEPFLQALSHIQPSNPQGESL</sequence>
<dbReference type="RefSeq" id="WP_130358607.1">
    <property type="nucleotide sequence ID" value="NZ_SGXC01000002.1"/>
</dbReference>
<dbReference type="InterPro" id="IPR009499">
    <property type="entry name" value="AllG-like"/>
</dbReference>
<dbReference type="AlphaFoldDB" id="A0A4Q7NDD2"/>
<gene>
    <name evidence="1" type="ORF">EV675_3629</name>
</gene>